<evidence type="ECO:0000313" key="2">
    <source>
        <dbReference type="EMBL" id="EET07147.1"/>
    </source>
</evidence>
<dbReference type="RefSeq" id="WP_004195788.1">
    <property type="nucleotide sequence ID" value="NZ_CM000832.1"/>
</dbReference>
<organism evidence="2">
    <name type="scientific">Burkholderia pseudomallei 1710a</name>
    <dbReference type="NCBI Taxonomy" id="320371"/>
    <lineage>
        <taxon>Bacteria</taxon>
        <taxon>Pseudomonadati</taxon>
        <taxon>Pseudomonadota</taxon>
        <taxon>Betaproteobacteria</taxon>
        <taxon>Burkholderiales</taxon>
        <taxon>Burkholderiaceae</taxon>
        <taxon>Burkholderia</taxon>
        <taxon>pseudomallei group</taxon>
    </lineage>
</organism>
<gene>
    <name evidence="2" type="ORF">BURPS1710A_0258</name>
</gene>
<dbReference type="HOGENOM" id="CLU_2477383_0_0_4"/>
<accession>A0A0E1WC68</accession>
<sequence>MGHSPRSLVPVNTIAHSLFAVAGRLSKAAVCGEIRSRSLSQKGAPGRARPTCSPRGTRCEPARDFSAPVGANHREADILSESGKSHS</sequence>
<proteinExistence type="predicted"/>
<evidence type="ECO:0000256" key="1">
    <source>
        <dbReference type="SAM" id="MobiDB-lite"/>
    </source>
</evidence>
<feature type="region of interest" description="Disordered" evidence="1">
    <location>
        <begin position="37"/>
        <end position="87"/>
    </location>
</feature>
<name>A0A0E1WC68_BURPE</name>
<dbReference type="GeneID" id="93062062"/>
<protein>
    <submittedName>
        <fullName evidence="2">Uncharacterized protein</fullName>
    </submittedName>
</protein>
<dbReference type="AlphaFoldDB" id="A0A0E1WC68"/>
<dbReference type="Proteomes" id="UP000001812">
    <property type="component" value="Chromosome I"/>
</dbReference>
<dbReference type="EMBL" id="CM000832">
    <property type="protein sequence ID" value="EET07147.1"/>
    <property type="molecule type" value="Genomic_DNA"/>
</dbReference>
<reference evidence="2" key="1">
    <citation type="submission" date="2009-05" db="EMBL/GenBank/DDBJ databases">
        <authorList>
            <person name="Harkins D.M."/>
            <person name="DeShazer D."/>
            <person name="Woods D.E."/>
            <person name="Brinkac L.M."/>
            <person name="Brown K.A."/>
            <person name="Hung G.C."/>
            <person name="Tuanyok A."/>
            <person name="Zhang B."/>
            <person name="Nierman W.C."/>
        </authorList>
    </citation>
    <scope>NUCLEOTIDE SEQUENCE [LARGE SCALE GENOMIC DNA]</scope>
    <source>
        <strain evidence="2">1710a</strain>
    </source>
</reference>